<evidence type="ECO:0000259" key="2">
    <source>
        <dbReference type="Pfam" id="PF00646"/>
    </source>
</evidence>
<keyword evidence="4" id="KW-1185">Reference proteome</keyword>
<name>A0A139A6B5_GONPJ</name>
<evidence type="ECO:0000313" key="4">
    <source>
        <dbReference type="Proteomes" id="UP000070544"/>
    </source>
</evidence>
<dbReference type="InterPro" id="IPR001810">
    <property type="entry name" value="F-box_dom"/>
</dbReference>
<dbReference type="EMBL" id="KQ965789">
    <property type="protein sequence ID" value="KXS12274.1"/>
    <property type="molecule type" value="Genomic_DNA"/>
</dbReference>
<gene>
    <name evidence="3" type="ORF">M427DRAFT_59623</name>
</gene>
<dbReference type="CDD" id="cd09917">
    <property type="entry name" value="F-box_SF"/>
    <property type="match status" value="1"/>
</dbReference>
<dbReference type="Proteomes" id="UP000070544">
    <property type="component" value="Unassembled WGS sequence"/>
</dbReference>
<dbReference type="SUPFAM" id="SSF81383">
    <property type="entry name" value="F-box domain"/>
    <property type="match status" value="1"/>
</dbReference>
<accession>A0A139A6B5</accession>
<proteinExistence type="predicted"/>
<dbReference type="InterPro" id="IPR036047">
    <property type="entry name" value="F-box-like_dom_sf"/>
</dbReference>
<evidence type="ECO:0000313" key="3">
    <source>
        <dbReference type="EMBL" id="KXS12274.1"/>
    </source>
</evidence>
<feature type="region of interest" description="Disordered" evidence="1">
    <location>
        <begin position="64"/>
        <end position="89"/>
    </location>
</feature>
<sequence length="89" mass="10136">MKLLPLEVQEIIFALCDPASAWSLSRVSRQLHSLSLRPSTRAKFILSQAQSLSGDPIVFVTKEPSEETRESWGHSWGDDPFNPSRERHF</sequence>
<feature type="non-terminal residue" evidence="3">
    <location>
        <position position="89"/>
    </location>
</feature>
<dbReference type="AlphaFoldDB" id="A0A139A6B5"/>
<feature type="domain" description="F-box" evidence="2">
    <location>
        <begin position="3"/>
        <end position="39"/>
    </location>
</feature>
<evidence type="ECO:0000256" key="1">
    <source>
        <dbReference type="SAM" id="MobiDB-lite"/>
    </source>
</evidence>
<organism evidence="3 4">
    <name type="scientific">Gonapodya prolifera (strain JEL478)</name>
    <name type="common">Monoblepharis prolifera</name>
    <dbReference type="NCBI Taxonomy" id="1344416"/>
    <lineage>
        <taxon>Eukaryota</taxon>
        <taxon>Fungi</taxon>
        <taxon>Fungi incertae sedis</taxon>
        <taxon>Chytridiomycota</taxon>
        <taxon>Chytridiomycota incertae sedis</taxon>
        <taxon>Monoblepharidomycetes</taxon>
        <taxon>Monoblepharidales</taxon>
        <taxon>Gonapodyaceae</taxon>
        <taxon>Gonapodya</taxon>
    </lineage>
</organism>
<reference evidence="3 4" key="1">
    <citation type="journal article" date="2015" name="Genome Biol. Evol.">
        <title>Phylogenomic analyses indicate that early fungi evolved digesting cell walls of algal ancestors of land plants.</title>
        <authorList>
            <person name="Chang Y."/>
            <person name="Wang S."/>
            <person name="Sekimoto S."/>
            <person name="Aerts A.L."/>
            <person name="Choi C."/>
            <person name="Clum A."/>
            <person name="LaButti K.M."/>
            <person name="Lindquist E.A."/>
            <person name="Yee Ngan C."/>
            <person name="Ohm R.A."/>
            <person name="Salamov A.A."/>
            <person name="Grigoriev I.V."/>
            <person name="Spatafora J.W."/>
            <person name="Berbee M.L."/>
        </authorList>
    </citation>
    <scope>NUCLEOTIDE SEQUENCE [LARGE SCALE GENOMIC DNA]</scope>
    <source>
        <strain evidence="3 4">JEL478</strain>
    </source>
</reference>
<protein>
    <recommendedName>
        <fullName evidence="2">F-box domain-containing protein</fullName>
    </recommendedName>
</protein>
<dbReference type="Pfam" id="PF00646">
    <property type="entry name" value="F-box"/>
    <property type="match status" value="1"/>
</dbReference>